<dbReference type="EMBL" id="LMWV01000020">
    <property type="protein sequence ID" value="KUN64201.1"/>
    <property type="molecule type" value="Genomic_DNA"/>
</dbReference>
<keyword evidence="2" id="KW-1185">Reference proteome</keyword>
<reference evidence="1 2" key="1">
    <citation type="submission" date="2015-10" db="EMBL/GenBank/DDBJ databases">
        <title>Draft genome sequence of Streptomyces griseorubiginosus DSM 40469, type strain for the species Streptomyces griseorubiginosus.</title>
        <authorList>
            <person name="Ruckert C."/>
            <person name="Winkler A."/>
            <person name="Kalinowski J."/>
            <person name="Kampfer P."/>
            <person name="Glaeser S."/>
        </authorList>
    </citation>
    <scope>NUCLEOTIDE SEQUENCE [LARGE SCALE GENOMIC DNA]</scope>
    <source>
        <strain evidence="1 2">DSM 40469</strain>
    </source>
</reference>
<accession>A0A117R0G5</accession>
<dbReference type="AlphaFoldDB" id="A0A117R0G5"/>
<dbReference type="RefSeq" id="WP_062240980.1">
    <property type="nucleotide sequence ID" value="NZ_JBIBHB010000004.1"/>
</dbReference>
<evidence type="ECO:0008006" key="3">
    <source>
        <dbReference type="Google" id="ProtNLM"/>
    </source>
</evidence>
<sequence length="402" mass="42386">MTTGGSQRLTGGDVLMQQLGVNPPVQLLWRVQGRPAPEALAKIHSNLAQGPLNRRMRPARLPLARPVWERHTGCRPLRVSPRTVAPEEVMDWADASCRVELDAHGGRGWELSAAHVADGTSVVSLVGSHALTDGQGLIGAATLAARETARQGRSGPPSLVDDITDALTEGVWTYSRLALARLRDKAAEVPATAGRLLFGRSPQGGGAVPVRSRLAFTVSAAEAERVAERGGGSVTGLMLAMTANILRAARGTTEAGRPFTLGLPVSFRRPGDLESSNMVGIATLCLDGLRGRYTDLSEIRRLSKAAYSEAVGRHLTGYPQTDAALSNAGEILPEARDVFGPALGILFRTVSGAGGPPGRMNCFVLRAGETVSVGFQSAGVEVDHGLVELELDAWGIAPTHTW</sequence>
<protein>
    <recommendedName>
        <fullName evidence="3">Diacylglycerol O-acyltransferase</fullName>
    </recommendedName>
</protein>
<proteinExistence type="predicted"/>
<evidence type="ECO:0000313" key="1">
    <source>
        <dbReference type="EMBL" id="KUN64201.1"/>
    </source>
</evidence>
<comment type="caution">
    <text evidence="1">The sequence shown here is derived from an EMBL/GenBank/DDBJ whole genome shotgun (WGS) entry which is preliminary data.</text>
</comment>
<organism evidence="1 2">
    <name type="scientific">Streptomyces griseorubiginosus</name>
    <dbReference type="NCBI Taxonomy" id="67304"/>
    <lineage>
        <taxon>Bacteria</taxon>
        <taxon>Bacillati</taxon>
        <taxon>Actinomycetota</taxon>
        <taxon>Actinomycetes</taxon>
        <taxon>Kitasatosporales</taxon>
        <taxon>Streptomycetaceae</taxon>
        <taxon>Streptomyces</taxon>
    </lineage>
</organism>
<evidence type="ECO:0000313" key="2">
    <source>
        <dbReference type="Proteomes" id="UP000054375"/>
    </source>
</evidence>
<name>A0A117R0G5_9ACTN</name>
<gene>
    <name evidence="1" type="ORF">AQJ54_24530</name>
</gene>
<dbReference type="Proteomes" id="UP000054375">
    <property type="component" value="Unassembled WGS sequence"/>
</dbReference>